<accession>A0A914IBC4</accession>
<evidence type="ECO:0000313" key="2">
    <source>
        <dbReference type="Proteomes" id="UP000887572"/>
    </source>
</evidence>
<feature type="compositionally biased region" description="Polar residues" evidence="1">
    <location>
        <begin position="66"/>
        <end position="85"/>
    </location>
</feature>
<protein>
    <submittedName>
        <fullName evidence="3">Uncharacterized protein</fullName>
    </submittedName>
</protein>
<reference evidence="3" key="1">
    <citation type="submission" date="2022-11" db="UniProtKB">
        <authorList>
            <consortium name="WormBaseParasite"/>
        </authorList>
    </citation>
    <scope>IDENTIFICATION</scope>
</reference>
<sequence length="85" mass="9067">MSVLAGELGLPVNLDDLPDHLEQLAQEVRLDQRVLTDCLDHPGRTELNHILDCLESGTALEPEPSKSGTAFGTETAEPSKSGSAE</sequence>
<evidence type="ECO:0000256" key="1">
    <source>
        <dbReference type="SAM" id="MobiDB-lite"/>
    </source>
</evidence>
<organism evidence="2 3">
    <name type="scientific">Globodera rostochiensis</name>
    <name type="common">Golden nematode worm</name>
    <name type="synonym">Heterodera rostochiensis</name>
    <dbReference type="NCBI Taxonomy" id="31243"/>
    <lineage>
        <taxon>Eukaryota</taxon>
        <taxon>Metazoa</taxon>
        <taxon>Ecdysozoa</taxon>
        <taxon>Nematoda</taxon>
        <taxon>Chromadorea</taxon>
        <taxon>Rhabditida</taxon>
        <taxon>Tylenchina</taxon>
        <taxon>Tylenchomorpha</taxon>
        <taxon>Tylenchoidea</taxon>
        <taxon>Heteroderidae</taxon>
        <taxon>Heteroderinae</taxon>
        <taxon>Globodera</taxon>
    </lineage>
</organism>
<name>A0A914IBC4_GLORO</name>
<evidence type="ECO:0000313" key="3">
    <source>
        <dbReference type="WBParaSite" id="Gr19_v10_g9266.t1"/>
    </source>
</evidence>
<dbReference type="WBParaSite" id="Gr19_v10_g9266.t1">
    <property type="protein sequence ID" value="Gr19_v10_g9266.t1"/>
    <property type="gene ID" value="Gr19_v10_g9266"/>
</dbReference>
<dbReference type="AlphaFoldDB" id="A0A914IBC4"/>
<dbReference type="Proteomes" id="UP000887572">
    <property type="component" value="Unplaced"/>
</dbReference>
<keyword evidence="2" id="KW-1185">Reference proteome</keyword>
<feature type="region of interest" description="Disordered" evidence="1">
    <location>
        <begin position="58"/>
        <end position="85"/>
    </location>
</feature>
<proteinExistence type="predicted"/>